<evidence type="ECO:0000313" key="2">
    <source>
        <dbReference type="EMBL" id="GAA3766515.1"/>
    </source>
</evidence>
<gene>
    <name evidence="2" type="ORF">GCM10022423_18950</name>
</gene>
<feature type="transmembrane region" description="Helical" evidence="1">
    <location>
        <begin position="21"/>
        <end position="40"/>
    </location>
</feature>
<evidence type="ECO:0000313" key="3">
    <source>
        <dbReference type="Proteomes" id="UP001500748"/>
    </source>
</evidence>
<dbReference type="EMBL" id="BAABDU010000003">
    <property type="protein sequence ID" value="GAA3766515.1"/>
    <property type="molecule type" value="Genomic_DNA"/>
</dbReference>
<feature type="transmembrane region" description="Helical" evidence="1">
    <location>
        <begin position="52"/>
        <end position="71"/>
    </location>
</feature>
<comment type="caution">
    <text evidence="2">The sequence shown here is derived from an EMBL/GenBank/DDBJ whole genome shotgun (WGS) entry which is preliminary data.</text>
</comment>
<name>A0ABP7GIF0_9FLAO</name>
<keyword evidence="3" id="KW-1185">Reference proteome</keyword>
<proteinExistence type="predicted"/>
<evidence type="ECO:0008006" key="4">
    <source>
        <dbReference type="Google" id="ProtNLM"/>
    </source>
</evidence>
<reference evidence="3" key="1">
    <citation type="journal article" date="2019" name="Int. J. Syst. Evol. Microbiol.">
        <title>The Global Catalogue of Microorganisms (GCM) 10K type strain sequencing project: providing services to taxonomists for standard genome sequencing and annotation.</title>
        <authorList>
            <consortium name="The Broad Institute Genomics Platform"/>
            <consortium name="The Broad Institute Genome Sequencing Center for Infectious Disease"/>
            <person name="Wu L."/>
            <person name="Ma J."/>
        </authorList>
    </citation>
    <scope>NUCLEOTIDE SEQUENCE [LARGE SCALE GENOMIC DNA]</scope>
    <source>
        <strain evidence="3">JCM 17337</strain>
    </source>
</reference>
<accession>A0ABP7GIF0</accession>
<keyword evidence="1" id="KW-0812">Transmembrane</keyword>
<evidence type="ECO:0000256" key="1">
    <source>
        <dbReference type="SAM" id="Phobius"/>
    </source>
</evidence>
<organism evidence="2 3">
    <name type="scientific">Flavobacterium ginsengiterrae</name>
    <dbReference type="NCBI Taxonomy" id="871695"/>
    <lineage>
        <taxon>Bacteria</taxon>
        <taxon>Pseudomonadati</taxon>
        <taxon>Bacteroidota</taxon>
        <taxon>Flavobacteriia</taxon>
        <taxon>Flavobacteriales</taxon>
        <taxon>Flavobacteriaceae</taxon>
        <taxon>Flavobacterium</taxon>
    </lineage>
</organism>
<keyword evidence="1" id="KW-1133">Transmembrane helix</keyword>
<keyword evidence="1" id="KW-0472">Membrane</keyword>
<dbReference type="Proteomes" id="UP001500748">
    <property type="component" value="Unassembled WGS sequence"/>
</dbReference>
<sequence length="80" mass="9259">MPEKQLNNLLTNKTKNMENKNNVPVFTFSIIAIIVGAALYKQFDFETLKFEKPALAVVYSIVFVFSVFVLIKNFRKRAEK</sequence>
<protein>
    <recommendedName>
        <fullName evidence="4">F0F1-ATPase subunit (Ca2+/Mg2+ transporter)</fullName>
    </recommendedName>
</protein>